<dbReference type="SMART" id="SM00387">
    <property type="entry name" value="HATPase_c"/>
    <property type="match status" value="1"/>
</dbReference>
<keyword evidence="3 11" id="KW-0597">Phosphoprotein</keyword>
<dbReference type="Pfam" id="PF13426">
    <property type="entry name" value="PAS_9"/>
    <property type="match status" value="1"/>
</dbReference>
<keyword evidence="13" id="KW-0472">Membrane</keyword>
<dbReference type="SMART" id="SM00448">
    <property type="entry name" value="REC"/>
    <property type="match status" value="2"/>
</dbReference>
<evidence type="ECO:0000256" key="4">
    <source>
        <dbReference type="ARBA" id="ARBA00022679"/>
    </source>
</evidence>
<protein>
    <recommendedName>
        <fullName evidence="10">Sensory/regulatory protein RpfC</fullName>
        <ecNumber evidence="2">2.7.13.3</ecNumber>
    </recommendedName>
</protein>
<evidence type="ECO:0000256" key="7">
    <source>
        <dbReference type="ARBA" id="ARBA00022840"/>
    </source>
</evidence>
<reference evidence="17 18" key="1">
    <citation type="submission" date="2017-07" db="EMBL/GenBank/DDBJ databases">
        <authorList>
            <person name="Sun Z.S."/>
            <person name="Albrecht U."/>
            <person name="Echele G."/>
            <person name="Lee C.C."/>
        </authorList>
    </citation>
    <scope>NUCLEOTIDE SEQUENCE [LARGE SCALE GENOMIC DNA]</scope>
    <source>
        <strain evidence="17 18">CGMCC 1.12710</strain>
    </source>
</reference>
<keyword evidence="4" id="KW-0808">Transferase</keyword>
<evidence type="ECO:0000259" key="14">
    <source>
        <dbReference type="PROSITE" id="PS50109"/>
    </source>
</evidence>
<keyword evidence="12" id="KW-0175">Coiled coil</keyword>
<evidence type="ECO:0000256" key="6">
    <source>
        <dbReference type="ARBA" id="ARBA00022777"/>
    </source>
</evidence>
<dbReference type="PROSITE" id="PS50113">
    <property type="entry name" value="PAC"/>
    <property type="match status" value="2"/>
</dbReference>
<sequence length="1164" mass="128143">MQGEDAPFEAGAGGAAVHIARQQLNEIAHQAPRLYIAIFAGTAAIAAYVAHEISVLAALPFAPLILFPILRLNYWRRLDIPALPSKTIERLIRRIHFFGLVLTAYATVCAMFVYAQADMTGRFLMSSWVGVLGLAGAFAVGALPKVTRAVALLAAAPINIRLIFEPDPAAAAFGALMLLVSFTVIAFSSRFAEFIRELTIRRLQGETDRQRMDDTLRAFMEMASDWAWETDAEHRITYISPRIDVLLGKSAAACLGKPIGEVFDLDFFMGPREELDTLRAAMGERANLRNFSYRVRDKEGRPRVVSTTLRHHYGSDGAYLGVRGWTSDITETVESRRALEESERRFRDFAESASDWFWETDETLRYTYITNKAREETGAEPDIGDAYLGYTMTEEDGENWRKQEEALANLAPFRDIVSAIKNRTGEPVWISRSGKPVFDDKGVFKGYRGVGRNVTAEIAARKAAEQAQMKLQEANARLEEIVAQRTIALRERTALLDEVFETMAEGLLVLDKDLRIVARNSKAWRLSRLPESFWETGKSILPAIRLAAQQGVYEVATAEEYVAQIRTAIKTGEVAEFIRRQRDGRVIRENARPRADGGVVITFSDITELTQRQQELETLSEELLAAKDAAEAANRAKSEFLANMSHEIRTPMNGVVGMASLLMESELSPRQREIAQVIVSSGDNLLKIINDILDFSRLEAGKLRIVKEPFDLRETVEDVASLLSLRAEAKGLKTFVRYAPDLPCRFLGDPGRIRQVVTNLLGNAVKFTEQGHVRLDVRGIARKDVADIEIAVVDTGCGIPQDKLAAIFDEFEQVDSSAARRHDGAGLGLAITKRLLDAMGGSISVESRLNEGSTFRVRLKLPPAQSGGDLSTAALDQIKGMRVMVVSDEQPGADILLEQLAAWGLAADRAKTGAAGVEALCAAEAEGAPYRAAIVEDELADMTAESFARALRGDPALANVCLIALTPPGKPEAMKDETDRPVFDACIAKPARAAVLLEAIVRSAERAFVAHLKNQRAVGKTTDNPDSTLHAVNILIAEDNVVNQMVVRSMLDSLGVRVRIAANGREAVDAYRAQRPDIILMDISMPDVDGLAATREIRELESGESWRTPIIGVTAHALKEDRQRCLDAGMDDYLSKPIRREALLEALRRWAPAKTGPAQRKAAS</sequence>
<dbReference type="InterPro" id="IPR001789">
    <property type="entry name" value="Sig_transdc_resp-reg_receiver"/>
</dbReference>
<dbReference type="InterPro" id="IPR005467">
    <property type="entry name" value="His_kinase_dom"/>
</dbReference>
<keyword evidence="6" id="KW-0418">Kinase</keyword>
<dbReference type="SUPFAM" id="SSF52172">
    <property type="entry name" value="CheY-like"/>
    <property type="match status" value="2"/>
</dbReference>
<dbReference type="InterPro" id="IPR000014">
    <property type="entry name" value="PAS"/>
</dbReference>
<feature type="coiled-coil region" evidence="12">
    <location>
        <begin position="457"/>
        <end position="491"/>
    </location>
</feature>
<evidence type="ECO:0000256" key="2">
    <source>
        <dbReference type="ARBA" id="ARBA00012438"/>
    </source>
</evidence>
<dbReference type="PANTHER" id="PTHR45339:SF1">
    <property type="entry name" value="HYBRID SIGNAL TRANSDUCTION HISTIDINE KINASE J"/>
    <property type="match status" value="1"/>
</dbReference>
<dbReference type="Pfam" id="PF02518">
    <property type="entry name" value="HATPase_c"/>
    <property type="match status" value="1"/>
</dbReference>
<dbReference type="InterPro" id="IPR036890">
    <property type="entry name" value="HATPase_C_sf"/>
</dbReference>
<evidence type="ECO:0000259" key="15">
    <source>
        <dbReference type="PROSITE" id="PS50110"/>
    </source>
</evidence>
<evidence type="ECO:0000259" key="16">
    <source>
        <dbReference type="PROSITE" id="PS50113"/>
    </source>
</evidence>
<dbReference type="Gene3D" id="3.30.565.10">
    <property type="entry name" value="Histidine kinase-like ATPase, C-terminal domain"/>
    <property type="match status" value="1"/>
</dbReference>
<comment type="subunit">
    <text evidence="9">At low DSF concentrations, interacts with RpfF.</text>
</comment>
<name>A0A239PYU9_9PROT</name>
<feature type="domain" description="PAC" evidence="16">
    <location>
        <begin position="289"/>
        <end position="341"/>
    </location>
</feature>
<feature type="transmembrane region" description="Helical" evidence="13">
    <location>
        <begin position="31"/>
        <end position="49"/>
    </location>
</feature>
<feature type="transmembrane region" description="Helical" evidence="13">
    <location>
        <begin position="170"/>
        <end position="192"/>
    </location>
</feature>
<dbReference type="EMBL" id="FZQA01000007">
    <property type="protein sequence ID" value="SNT75203.1"/>
    <property type="molecule type" value="Genomic_DNA"/>
</dbReference>
<dbReference type="InterPro" id="IPR011006">
    <property type="entry name" value="CheY-like_superfamily"/>
</dbReference>
<dbReference type="NCBIfam" id="TIGR00229">
    <property type="entry name" value="sensory_box"/>
    <property type="match status" value="2"/>
</dbReference>
<dbReference type="CDD" id="cd17546">
    <property type="entry name" value="REC_hyHK_CKI1_RcsC-like"/>
    <property type="match status" value="1"/>
</dbReference>
<accession>A0A239PYU9</accession>
<evidence type="ECO:0000256" key="12">
    <source>
        <dbReference type="SAM" id="Coils"/>
    </source>
</evidence>
<proteinExistence type="predicted"/>
<feature type="domain" description="Response regulatory" evidence="15">
    <location>
        <begin position="882"/>
        <end position="1004"/>
    </location>
</feature>
<dbReference type="Pfam" id="PF08448">
    <property type="entry name" value="PAS_4"/>
    <property type="match status" value="1"/>
</dbReference>
<dbReference type="PANTHER" id="PTHR45339">
    <property type="entry name" value="HYBRID SIGNAL TRANSDUCTION HISTIDINE KINASE J"/>
    <property type="match status" value="1"/>
</dbReference>
<dbReference type="Pfam" id="PF12860">
    <property type="entry name" value="PAS_7"/>
    <property type="match status" value="1"/>
</dbReference>
<evidence type="ECO:0000256" key="8">
    <source>
        <dbReference type="ARBA" id="ARBA00023012"/>
    </source>
</evidence>
<dbReference type="GO" id="GO:0000155">
    <property type="term" value="F:phosphorelay sensor kinase activity"/>
    <property type="evidence" value="ECO:0007669"/>
    <property type="project" value="InterPro"/>
</dbReference>
<keyword evidence="13" id="KW-1133">Transmembrane helix</keyword>
<dbReference type="SMART" id="SM00091">
    <property type="entry name" value="PAS"/>
    <property type="match status" value="3"/>
</dbReference>
<comment type="catalytic activity">
    <reaction evidence="1">
        <text>ATP + protein L-histidine = ADP + protein N-phospho-L-histidine.</text>
        <dbReference type="EC" id="2.7.13.3"/>
    </reaction>
</comment>
<comment type="caution">
    <text evidence="11">Lacks conserved residue(s) required for the propagation of feature annotation.</text>
</comment>
<evidence type="ECO:0000256" key="13">
    <source>
        <dbReference type="SAM" id="Phobius"/>
    </source>
</evidence>
<dbReference type="InterPro" id="IPR004358">
    <property type="entry name" value="Sig_transdc_His_kin-like_C"/>
</dbReference>
<dbReference type="Gene3D" id="1.10.287.130">
    <property type="match status" value="1"/>
</dbReference>
<keyword evidence="8" id="KW-0902">Two-component regulatory system</keyword>
<dbReference type="Gene3D" id="3.40.50.2300">
    <property type="match status" value="2"/>
</dbReference>
<dbReference type="InterPro" id="IPR003594">
    <property type="entry name" value="HATPase_dom"/>
</dbReference>
<keyword evidence="13" id="KW-0812">Transmembrane</keyword>
<feature type="domain" description="PAC" evidence="16">
    <location>
        <begin position="414"/>
        <end position="466"/>
    </location>
</feature>
<evidence type="ECO:0000256" key="5">
    <source>
        <dbReference type="ARBA" id="ARBA00022741"/>
    </source>
</evidence>
<dbReference type="SUPFAM" id="SSF55785">
    <property type="entry name" value="PYP-like sensor domain (PAS domain)"/>
    <property type="match status" value="3"/>
</dbReference>
<feature type="transmembrane region" description="Helical" evidence="13">
    <location>
        <begin position="55"/>
        <end position="74"/>
    </location>
</feature>
<dbReference type="SMART" id="SM00086">
    <property type="entry name" value="PAC"/>
    <property type="match status" value="3"/>
</dbReference>
<keyword evidence="5" id="KW-0547">Nucleotide-binding</keyword>
<evidence type="ECO:0000256" key="11">
    <source>
        <dbReference type="PROSITE-ProRule" id="PRU00169"/>
    </source>
</evidence>
<dbReference type="AlphaFoldDB" id="A0A239PYU9"/>
<dbReference type="FunFam" id="3.30.565.10:FF:000010">
    <property type="entry name" value="Sensor histidine kinase RcsC"/>
    <property type="match status" value="1"/>
</dbReference>
<dbReference type="InterPro" id="IPR013656">
    <property type="entry name" value="PAS_4"/>
</dbReference>
<dbReference type="GO" id="GO:0005524">
    <property type="term" value="F:ATP binding"/>
    <property type="evidence" value="ECO:0007669"/>
    <property type="project" value="UniProtKB-KW"/>
</dbReference>
<dbReference type="SMART" id="SM00388">
    <property type="entry name" value="HisKA"/>
    <property type="match status" value="1"/>
</dbReference>
<dbReference type="CDD" id="cd00130">
    <property type="entry name" value="PAS"/>
    <property type="match status" value="1"/>
</dbReference>
<evidence type="ECO:0000256" key="3">
    <source>
        <dbReference type="ARBA" id="ARBA00022553"/>
    </source>
</evidence>
<evidence type="ECO:0000313" key="18">
    <source>
        <dbReference type="Proteomes" id="UP000198346"/>
    </source>
</evidence>
<dbReference type="InterPro" id="IPR036097">
    <property type="entry name" value="HisK_dim/P_sf"/>
</dbReference>
<dbReference type="CDD" id="cd00082">
    <property type="entry name" value="HisKA"/>
    <property type="match status" value="1"/>
</dbReference>
<feature type="coiled-coil region" evidence="12">
    <location>
        <begin position="606"/>
        <end position="636"/>
    </location>
</feature>
<dbReference type="PRINTS" id="PR00344">
    <property type="entry name" value="BCTRLSENSOR"/>
</dbReference>
<organism evidence="17 18">
    <name type="scientific">Amphiplicatus metriothermophilus</name>
    <dbReference type="NCBI Taxonomy" id="1519374"/>
    <lineage>
        <taxon>Bacteria</taxon>
        <taxon>Pseudomonadati</taxon>
        <taxon>Pseudomonadota</taxon>
        <taxon>Alphaproteobacteria</taxon>
        <taxon>Parvularculales</taxon>
        <taxon>Parvularculaceae</taxon>
        <taxon>Amphiplicatus</taxon>
    </lineage>
</organism>
<dbReference type="FunFam" id="1.10.287.130:FF:000002">
    <property type="entry name" value="Two-component osmosensing histidine kinase"/>
    <property type="match status" value="1"/>
</dbReference>
<feature type="modified residue" description="4-aspartylphosphate" evidence="11">
    <location>
        <position position="1082"/>
    </location>
</feature>
<keyword evidence="18" id="KW-1185">Reference proteome</keyword>
<dbReference type="Pfam" id="PF00512">
    <property type="entry name" value="HisKA"/>
    <property type="match status" value="1"/>
</dbReference>
<evidence type="ECO:0000256" key="1">
    <source>
        <dbReference type="ARBA" id="ARBA00000085"/>
    </source>
</evidence>
<feature type="domain" description="Histidine kinase" evidence="14">
    <location>
        <begin position="643"/>
        <end position="863"/>
    </location>
</feature>
<keyword evidence="7" id="KW-0067">ATP-binding</keyword>
<dbReference type="SUPFAM" id="SSF55874">
    <property type="entry name" value="ATPase domain of HSP90 chaperone/DNA topoisomerase II/histidine kinase"/>
    <property type="match status" value="1"/>
</dbReference>
<dbReference type="Gene3D" id="3.30.450.20">
    <property type="entry name" value="PAS domain"/>
    <property type="match status" value="3"/>
</dbReference>
<dbReference type="InterPro" id="IPR000700">
    <property type="entry name" value="PAS-assoc_C"/>
</dbReference>
<dbReference type="EC" id="2.7.13.3" evidence="2"/>
<dbReference type="PROSITE" id="PS50110">
    <property type="entry name" value="RESPONSE_REGULATORY"/>
    <property type="match status" value="2"/>
</dbReference>
<feature type="transmembrane region" description="Helical" evidence="13">
    <location>
        <begin position="95"/>
        <end position="117"/>
    </location>
</feature>
<dbReference type="Pfam" id="PF00072">
    <property type="entry name" value="Response_reg"/>
    <property type="match status" value="1"/>
</dbReference>
<evidence type="ECO:0000256" key="10">
    <source>
        <dbReference type="ARBA" id="ARBA00068150"/>
    </source>
</evidence>
<gene>
    <name evidence="17" type="ORF">SAMN06297382_2610</name>
</gene>
<evidence type="ECO:0000313" key="17">
    <source>
        <dbReference type="EMBL" id="SNT75203.1"/>
    </source>
</evidence>
<dbReference type="InterPro" id="IPR035965">
    <property type="entry name" value="PAS-like_dom_sf"/>
</dbReference>
<feature type="transmembrane region" description="Helical" evidence="13">
    <location>
        <begin position="123"/>
        <end position="142"/>
    </location>
</feature>
<dbReference type="SUPFAM" id="SSF47384">
    <property type="entry name" value="Homodimeric domain of signal transducing histidine kinase"/>
    <property type="match status" value="1"/>
</dbReference>
<dbReference type="InterPro" id="IPR001610">
    <property type="entry name" value="PAC"/>
</dbReference>
<dbReference type="Proteomes" id="UP000198346">
    <property type="component" value="Unassembled WGS sequence"/>
</dbReference>
<dbReference type="CDD" id="cd16922">
    <property type="entry name" value="HATPase_EvgS-ArcB-TorS-like"/>
    <property type="match status" value="1"/>
</dbReference>
<feature type="domain" description="Response regulatory" evidence="15">
    <location>
        <begin position="1033"/>
        <end position="1151"/>
    </location>
</feature>
<dbReference type="PROSITE" id="PS50109">
    <property type="entry name" value="HIS_KIN"/>
    <property type="match status" value="1"/>
</dbReference>
<dbReference type="InterPro" id="IPR003661">
    <property type="entry name" value="HisK_dim/P_dom"/>
</dbReference>
<evidence type="ECO:0000256" key="9">
    <source>
        <dbReference type="ARBA" id="ARBA00064003"/>
    </source>
</evidence>